<evidence type="ECO:0000256" key="4">
    <source>
        <dbReference type="ARBA" id="ARBA00022692"/>
    </source>
</evidence>
<comment type="subcellular location">
    <subcellularLocation>
        <location evidence="1 8">Cell outer membrane</location>
        <topology evidence="1 8">Multi-pass membrane protein</topology>
    </subcellularLocation>
</comment>
<gene>
    <name evidence="13" type="ORF">FHP25_28195</name>
</gene>
<evidence type="ECO:0000313" key="13">
    <source>
        <dbReference type="EMBL" id="TXL71922.1"/>
    </source>
</evidence>
<comment type="similarity">
    <text evidence="8 9">Belongs to the TonB-dependent receptor family.</text>
</comment>
<sequence>MTMPSQRRAPDKRRVLPAGTVLSFLLLADQAAAQAPIEVPPVTVTGDRVVPSLTVPSVDDARRDIERTPGGVGLVPSERIRDSKATTIKDALDYVPGVLAQPKYGQEDARLSIRGSGLSRNFHLRGIRIMVDGVPMNLADGGADTQELDPLGVRYIEVFRGANALQWGAASLGGAINYVSPTGRSAPGWLARADGGSFGNAGGQVALGGSAGAWDYWFSPTFSHADGYRQHTERDYLRFNGNLGYRFDEDVETRFFAGVNHIRQQIPSSLTRSLAYTDPRATDPSSFLKNTRRDIDSLRLVNRTTFRIGDDSVTASAWYHHKVLFHPLSFGVVDNVSDDGGASVRWTGTATVAGLRNDYVVGANLFTGVNVNKTYVNNNGRRGALTNHVDERSTNVELYAENRLYLDPTLAFIVGAQLGHARRSLDDKLLANGDDSGRKIFNSVNPKVGVLWQPRKDWQVFGNVSRASEPPTFAELNPSASPGFANLKPQTSWTAEIGTRGTWRGIGFDLSVYRAWIRNELQLFVVPGSGDGGFALNADRTIHQGVELGIDATLLEGLATATAAAPDKVQARLAYTFSDFRFRNDPVAGDNQIPGAPRHYVRAELRYSHPSGFWFGPNVEWVPQGYYVDNANTKAFRTRAYALLGARAGWTFENGLSLFLDARNLFNKTYVSNTNARPVATTVDQLYNPGDGRAVFVGLEFRW</sequence>
<keyword evidence="4 8" id="KW-0812">Transmembrane</keyword>
<protein>
    <submittedName>
        <fullName evidence="13">TonB-dependent receptor</fullName>
    </submittedName>
</protein>
<keyword evidence="7 8" id="KW-0998">Cell outer membrane</keyword>
<accession>A0A5C8PDU7</accession>
<evidence type="ECO:0000256" key="8">
    <source>
        <dbReference type="PROSITE-ProRule" id="PRU01360"/>
    </source>
</evidence>
<evidence type="ECO:0000256" key="10">
    <source>
        <dbReference type="SAM" id="SignalP"/>
    </source>
</evidence>
<keyword evidence="5 9" id="KW-0798">TonB box</keyword>
<keyword evidence="6 8" id="KW-0472">Membrane</keyword>
<dbReference type="PANTHER" id="PTHR30069">
    <property type="entry name" value="TONB-DEPENDENT OUTER MEMBRANE RECEPTOR"/>
    <property type="match status" value="1"/>
</dbReference>
<feature type="signal peptide" evidence="10">
    <location>
        <begin position="1"/>
        <end position="33"/>
    </location>
</feature>
<evidence type="ECO:0000256" key="5">
    <source>
        <dbReference type="ARBA" id="ARBA00023077"/>
    </source>
</evidence>
<dbReference type="Proteomes" id="UP000321638">
    <property type="component" value="Unassembled WGS sequence"/>
</dbReference>
<evidence type="ECO:0000256" key="3">
    <source>
        <dbReference type="ARBA" id="ARBA00022452"/>
    </source>
</evidence>
<evidence type="ECO:0000256" key="9">
    <source>
        <dbReference type="RuleBase" id="RU003357"/>
    </source>
</evidence>
<dbReference type="SUPFAM" id="SSF56935">
    <property type="entry name" value="Porins"/>
    <property type="match status" value="1"/>
</dbReference>
<dbReference type="InterPro" id="IPR037066">
    <property type="entry name" value="Plug_dom_sf"/>
</dbReference>
<keyword evidence="13" id="KW-0675">Receptor</keyword>
<dbReference type="Gene3D" id="2.40.170.20">
    <property type="entry name" value="TonB-dependent receptor, beta-barrel domain"/>
    <property type="match status" value="1"/>
</dbReference>
<evidence type="ECO:0000256" key="7">
    <source>
        <dbReference type="ARBA" id="ARBA00023237"/>
    </source>
</evidence>
<dbReference type="InterPro" id="IPR039426">
    <property type="entry name" value="TonB-dep_rcpt-like"/>
</dbReference>
<keyword evidence="14" id="KW-1185">Reference proteome</keyword>
<dbReference type="Pfam" id="PF00593">
    <property type="entry name" value="TonB_dep_Rec_b-barrel"/>
    <property type="match status" value="1"/>
</dbReference>
<organism evidence="13 14">
    <name type="scientific">Vineibacter terrae</name>
    <dbReference type="NCBI Taxonomy" id="2586908"/>
    <lineage>
        <taxon>Bacteria</taxon>
        <taxon>Pseudomonadati</taxon>
        <taxon>Pseudomonadota</taxon>
        <taxon>Alphaproteobacteria</taxon>
        <taxon>Hyphomicrobiales</taxon>
        <taxon>Vineibacter</taxon>
    </lineage>
</organism>
<proteinExistence type="inferred from homology"/>
<dbReference type="GO" id="GO:0015344">
    <property type="term" value="F:siderophore uptake transmembrane transporter activity"/>
    <property type="evidence" value="ECO:0007669"/>
    <property type="project" value="TreeGrafter"/>
</dbReference>
<name>A0A5C8PDU7_9HYPH</name>
<dbReference type="CDD" id="cd01347">
    <property type="entry name" value="ligand_gated_channel"/>
    <property type="match status" value="1"/>
</dbReference>
<dbReference type="InterPro" id="IPR012910">
    <property type="entry name" value="Plug_dom"/>
</dbReference>
<dbReference type="EMBL" id="VDUZ01000038">
    <property type="protein sequence ID" value="TXL71922.1"/>
    <property type="molecule type" value="Genomic_DNA"/>
</dbReference>
<dbReference type="Gene3D" id="2.170.130.10">
    <property type="entry name" value="TonB-dependent receptor, plug domain"/>
    <property type="match status" value="1"/>
</dbReference>
<dbReference type="InterPro" id="IPR000531">
    <property type="entry name" value="Beta-barrel_TonB"/>
</dbReference>
<dbReference type="AlphaFoldDB" id="A0A5C8PDU7"/>
<feature type="domain" description="TonB-dependent receptor-like beta-barrel" evidence="11">
    <location>
        <begin position="277"/>
        <end position="665"/>
    </location>
</feature>
<evidence type="ECO:0000259" key="12">
    <source>
        <dbReference type="Pfam" id="PF07715"/>
    </source>
</evidence>
<keyword evidence="3 8" id="KW-1134">Transmembrane beta strand</keyword>
<keyword evidence="2 8" id="KW-0813">Transport</keyword>
<evidence type="ECO:0000256" key="2">
    <source>
        <dbReference type="ARBA" id="ARBA00022448"/>
    </source>
</evidence>
<dbReference type="GO" id="GO:0009279">
    <property type="term" value="C:cell outer membrane"/>
    <property type="evidence" value="ECO:0007669"/>
    <property type="project" value="UniProtKB-SubCell"/>
</dbReference>
<feature type="chain" id="PRO_5022967806" evidence="10">
    <location>
        <begin position="34"/>
        <end position="703"/>
    </location>
</feature>
<evidence type="ECO:0000256" key="6">
    <source>
        <dbReference type="ARBA" id="ARBA00023136"/>
    </source>
</evidence>
<dbReference type="Pfam" id="PF07715">
    <property type="entry name" value="Plug"/>
    <property type="match status" value="1"/>
</dbReference>
<feature type="domain" description="TonB-dependent receptor plug" evidence="12">
    <location>
        <begin position="65"/>
        <end position="175"/>
    </location>
</feature>
<evidence type="ECO:0000313" key="14">
    <source>
        <dbReference type="Proteomes" id="UP000321638"/>
    </source>
</evidence>
<dbReference type="PANTHER" id="PTHR30069:SF28">
    <property type="entry name" value="TONB-DEPENDENT RECEPTOR YNCD-RELATED"/>
    <property type="match status" value="1"/>
</dbReference>
<comment type="caution">
    <text evidence="13">The sequence shown here is derived from an EMBL/GenBank/DDBJ whole genome shotgun (WGS) entry which is preliminary data.</text>
</comment>
<evidence type="ECO:0000259" key="11">
    <source>
        <dbReference type="Pfam" id="PF00593"/>
    </source>
</evidence>
<dbReference type="GO" id="GO:0044718">
    <property type="term" value="P:siderophore transmembrane transport"/>
    <property type="evidence" value="ECO:0007669"/>
    <property type="project" value="TreeGrafter"/>
</dbReference>
<dbReference type="InterPro" id="IPR036942">
    <property type="entry name" value="Beta-barrel_TonB_sf"/>
</dbReference>
<dbReference type="OrthoDB" id="9760620at2"/>
<evidence type="ECO:0000256" key="1">
    <source>
        <dbReference type="ARBA" id="ARBA00004571"/>
    </source>
</evidence>
<keyword evidence="10" id="KW-0732">Signal</keyword>
<dbReference type="PROSITE" id="PS52016">
    <property type="entry name" value="TONB_DEPENDENT_REC_3"/>
    <property type="match status" value="1"/>
</dbReference>
<reference evidence="13 14" key="1">
    <citation type="submission" date="2019-06" db="EMBL/GenBank/DDBJ databases">
        <title>New taxonomy in bacterial strain CC-CFT640, isolated from vineyard.</title>
        <authorList>
            <person name="Lin S.-Y."/>
            <person name="Tsai C.-F."/>
            <person name="Young C.-C."/>
        </authorList>
    </citation>
    <scope>NUCLEOTIDE SEQUENCE [LARGE SCALE GENOMIC DNA]</scope>
    <source>
        <strain evidence="13 14">CC-CFT640</strain>
    </source>
</reference>